<evidence type="ECO:0000313" key="5">
    <source>
        <dbReference type="Proteomes" id="UP000228987"/>
    </source>
</evidence>
<dbReference type="CDD" id="cd09618">
    <property type="entry name" value="CBM9_like_2"/>
    <property type="match status" value="1"/>
</dbReference>
<proteinExistence type="predicted"/>
<dbReference type="InterPro" id="IPR045670">
    <property type="entry name" value="DUF5916"/>
</dbReference>
<dbReference type="GO" id="GO:0004553">
    <property type="term" value="F:hydrolase activity, hydrolyzing O-glycosyl compounds"/>
    <property type="evidence" value="ECO:0007669"/>
    <property type="project" value="InterPro"/>
</dbReference>
<dbReference type="Pfam" id="PF06452">
    <property type="entry name" value="CBM9_1"/>
    <property type="match status" value="1"/>
</dbReference>
<sequence>MNKIAFYCLLICLPLKGLAQEAGYLDSKRFEMASLSEEANIDGVMDEAIWQQATLITDLHQMNPFEYAEPSQRTEIRIYYTEDAVFVGARLYDEQPEEIIAQVLKQNASLSSDDWFVVQFDTYLDRRSGYRFGANANGVRWDAIFKNPTDVESNWQGVWQGESSRDESGWVTEMRIPFQTLSFDPENTQWGINFLRNIKRNNERIAWSSRNRQDNPGQAGIATGMTGMQQGVGLDVVAGLTLRRERLFGSGPTAGVDENFEPSLDLFYKVTPSLNAALTINTDFSAAEVDNRQVNLTRFSLFFPEKRDFFLRDSDIFEFGQIGTYGFSSGNGSGNSTLQGASQQNARPFFSRRLGLSGSGAPVDIQVGGKLSGRVGNFNVGSLLISQDDDLLNGVEASEIFVGRVVRNVLSESQVGVILTDGDPQSNLDSTLIGTDFRYRNSQMANGKIIEANAWVQKTDTEGKQGDDLAYSFSLSSPNNTGWRGTTVYNRVEQNFDPAVGFISRTGIQDFAVDGGYIYRLDSGSYLRNFYVGAEGYRAELLSTGQLSSEELGIRIALFNQKNDKLFTKIVRKREVLLNDFTIFSASDGSRSVVIPAGEYEFYEWLFFPNSATQREFSSTMNLQIGEYYNGDRVQLGFNSTWRPTRQYEFGLNYSENSIKLPAGDFKVRLISMKANVAFNSKWSWSNFLQYDNVSENMGFNSRLNWIPESGQQAFLVFNYGAQDTDKDNHFTSTNTDLSLKFTYTFRY</sequence>
<evidence type="ECO:0000256" key="1">
    <source>
        <dbReference type="SAM" id="MobiDB-lite"/>
    </source>
</evidence>
<dbReference type="Pfam" id="PF19313">
    <property type="entry name" value="DUF5916"/>
    <property type="match status" value="1"/>
</dbReference>
<dbReference type="Proteomes" id="UP000228987">
    <property type="component" value="Unassembled WGS sequence"/>
</dbReference>
<dbReference type="GO" id="GO:0016052">
    <property type="term" value="P:carbohydrate catabolic process"/>
    <property type="evidence" value="ECO:0007669"/>
    <property type="project" value="InterPro"/>
</dbReference>
<accession>A0A2A5CH69</accession>
<dbReference type="AlphaFoldDB" id="A0A2A5CH69"/>
<gene>
    <name evidence="4" type="ORF">COA71_05125</name>
</gene>
<feature type="domain" description="DUF5916" evidence="3">
    <location>
        <begin position="257"/>
        <end position="322"/>
    </location>
</feature>
<dbReference type="SUPFAM" id="SSF49344">
    <property type="entry name" value="CBD9-like"/>
    <property type="match status" value="1"/>
</dbReference>
<evidence type="ECO:0000313" key="4">
    <source>
        <dbReference type="EMBL" id="PCJ42878.1"/>
    </source>
</evidence>
<comment type="caution">
    <text evidence="4">The sequence shown here is derived from an EMBL/GenBank/DDBJ whole genome shotgun (WGS) entry which is preliminary data.</text>
</comment>
<dbReference type="Gene3D" id="2.60.40.1190">
    <property type="match status" value="1"/>
</dbReference>
<name>A0A2A5CH69_9GAMM</name>
<evidence type="ECO:0000259" key="3">
    <source>
        <dbReference type="Pfam" id="PF19313"/>
    </source>
</evidence>
<feature type="region of interest" description="Disordered" evidence="1">
    <location>
        <begin position="206"/>
        <end position="225"/>
    </location>
</feature>
<dbReference type="GO" id="GO:0030246">
    <property type="term" value="F:carbohydrate binding"/>
    <property type="evidence" value="ECO:0007669"/>
    <property type="project" value="InterPro"/>
</dbReference>
<feature type="domain" description="Carbohydrate-binding" evidence="2">
    <location>
        <begin position="41"/>
        <end position="208"/>
    </location>
</feature>
<dbReference type="InterPro" id="IPR010502">
    <property type="entry name" value="Carb-bd_dom_fam9"/>
</dbReference>
<dbReference type="EMBL" id="NVWI01000002">
    <property type="protein sequence ID" value="PCJ42878.1"/>
    <property type="molecule type" value="Genomic_DNA"/>
</dbReference>
<evidence type="ECO:0000259" key="2">
    <source>
        <dbReference type="Pfam" id="PF06452"/>
    </source>
</evidence>
<organism evidence="4 5">
    <name type="scientific">SAR86 cluster bacterium</name>
    <dbReference type="NCBI Taxonomy" id="2030880"/>
    <lineage>
        <taxon>Bacteria</taxon>
        <taxon>Pseudomonadati</taxon>
        <taxon>Pseudomonadota</taxon>
        <taxon>Gammaproteobacteria</taxon>
        <taxon>SAR86 cluster</taxon>
    </lineage>
</organism>
<reference evidence="5" key="1">
    <citation type="submission" date="2017-08" db="EMBL/GenBank/DDBJ databases">
        <title>A dynamic microbial community with high functional redundancy inhabits the cold, oxic subseafloor aquifer.</title>
        <authorList>
            <person name="Tully B.J."/>
            <person name="Wheat C.G."/>
            <person name="Glazer B.T."/>
            <person name="Huber J.A."/>
        </authorList>
    </citation>
    <scope>NUCLEOTIDE SEQUENCE [LARGE SCALE GENOMIC DNA]</scope>
</reference>
<protein>
    <submittedName>
        <fullName evidence="4">Uncharacterized protein</fullName>
    </submittedName>
</protein>